<evidence type="ECO:0000256" key="1">
    <source>
        <dbReference type="ARBA" id="ARBA00004613"/>
    </source>
</evidence>
<dbReference type="Gene3D" id="1.10.640.10">
    <property type="entry name" value="Haem peroxidase domain superfamily, animal type"/>
    <property type="match status" value="1"/>
</dbReference>
<dbReference type="GO" id="GO:0004601">
    <property type="term" value="F:peroxidase activity"/>
    <property type="evidence" value="ECO:0007669"/>
    <property type="project" value="UniProtKB-KW"/>
</dbReference>
<evidence type="ECO:0000256" key="8">
    <source>
        <dbReference type="SAM" id="SignalP"/>
    </source>
</evidence>
<comment type="subcellular location">
    <subcellularLocation>
        <location evidence="1">Secreted</location>
    </subcellularLocation>
</comment>
<dbReference type="PANTHER" id="PTHR11475">
    <property type="entry name" value="OXIDASE/PEROXIDASE"/>
    <property type="match status" value="1"/>
</dbReference>
<feature type="binding site" description="axial binding residue" evidence="7">
    <location>
        <position position="525"/>
    </location>
    <ligand>
        <name>heme b</name>
        <dbReference type="ChEBI" id="CHEBI:60344"/>
    </ligand>
    <ligandPart>
        <name>Fe</name>
        <dbReference type="ChEBI" id="CHEBI:18248"/>
    </ligandPart>
</feature>
<feature type="chain" id="PRO_5030666354" description="Peroxidase" evidence="8">
    <location>
        <begin position="27"/>
        <end position="859"/>
    </location>
</feature>
<dbReference type="GO" id="GO:0046872">
    <property type="term" value="F:metal ion binding"/>
    <property type="evidence" value="ECO:0007669"/>
    <property type="project" value="UniProtKB-KW"/>
</dbReference>
<dbReference type="GO" id="GO:0020037">
    <property type="term" value="F:heme binding"/>
    <property type="evidence" value="ECO:0007669"/>
    <property type="project" value="InterPro"/>
</dbReference>
<dbReference type="PRINTS" id="PR00457">
    <property type="entry name" value="ANPEROXIDASE"/>
</dbReference>
<evidence type="ECO:0000313" key="9">
    <source>
        <dbReference type="EMBL" id="CAD7590041.1"/>
    </source>
</evidence>
<keyword evidence="3" id="KW-0575">Peroxidase</keyword>
<dbReference type="AlphaFoldDB" id="A0A7R9JV78"/>
<name>A0A7R9JV78_TIMGE</name>
<dbReference type="GO" id="GO:0006979">
    <property type="term" value="P:response to oxidative stress"/>
    <property type="evidence" value="ECO:0007669"/>
    <property type="project" value="InterPro"/>
</dbReference>
<dbReference type="SUPFAM" id="SSF48113">
    <property type="entry name" value="Heme-dependent peroxidases"/>
    <property type="match status" value="1"/>
</dbReference>
<feature type="signal peptide" evidence="8">
    <location>
        <begin position="1"/>
        <end position="26"/>
    </location>
</feature>
<keyword evidence="6 7" id="KW-0408">Iron</keyword>
<accession>A0A7R9JV78</accession>
<dbReference type="FunFam" id="1.10.640.10:FF:000003">
    <property type="entry name" value="chorion peroxidase"/>
    <property type="match status" value="1"/>
</dbReference>
<evidence type="ECO:0008006" key="10">
    <source>
        <dbReference type="Google" id="ProtNLM"/>
    </source>
</evidence>
<evidence type="ECO:0000256" key="5">
    <source>
        <dbReference type="ARBA" id="ARBA00022729"/>
    </source>
</evidence>
<dbReference type="InterPro" id="IPR019791">
    <property type="entry name" value="Haem_peroxidase_animal"/>
</dbReference>
<keyword evidence="3" id="KW-0560">Oxidoreductase</keyword>
<reference evidence="9" key="1">
    <citation type="submission" date="2020-11" db="EMBL/GenBank/DDBJ databases">
        <authorList>
            <person name="Tran Van P."/>
        </authorList>
    </citation>
    <scope>NUCLEOTIDE SEQUENCE</scope>
</reference>
<dbReference type="PROSITE" id="PS50292">
    <property type="entry name" value="PEROXIDASE_3"/>
    <property type="match status" value="1"/>
</dbReference>
<protein>
    <recommendedName>
        <fullName evidence="10">Peroxidase</fullName>
    </recommendedName>
</protein>
<dbReference type="GO" id="GO:0005576">
    <property type="term" value="C:extracellular region"/>
    <property type="evidence" value="ECO:0007669"/>
    <property type="project" value="UniProtKB-SubCell"/>
</dbReference>
<keyword evidence="5 8" id="KW-0732">Signal</keyword>
<evidence type="ECO:0000256" key="7">
    <source>
        <dbReference type="PIRSR" id="PIRSR619791-2"/>
    </source>
</evidence>
<organism evidence="9">
    <name type="scientific">Timema genevievae</name>
    <name type="common">Walking stick</name>
    <dbReference type="NCBI Taxonomy" id="629358"/>
    <lineage>
        <taxon>Eukaryota</taxon>
        <taxon>Metazoa</taxon>
        <taxon>Ecdysozoa</taxon>
        <taxon>Arthropoda</taxon>
        <taxon>Hexapoda</taxon>
        <taxon>Insecta</taxon>
        <taxon>Pterygota</taxon>
        <taxon>Neoptera</taxon>
        <taxon>Polyneoptera</taxon>
        <taxon>Phasmatodea</taxon>
        <taxon>Timematodea</taxon>
        <taxon>Timematoidea</taxon>
        <taxon>Timematidae</taxon>
        <taxon>Timema</taxon>
    </lineage>
</organism>
<gene>
    <name evidence="9" type="ORF">TGEB3V08_LOCUS3925</name>
</gene>
<keyword evidence="7" id="KW-0479">Metal-binding</keyword>
<proteinExistence type="predicted"/>
<dbReference type="EMBL" id="OE840303">
    <property type="protein sequence ID" value="CAD7590041.1"/>
    <property type="molecule type" value="Genomic_DNA"/>
</dbReference>
<evidence type="ECO:0000256" key="2">
    <source>
        <dbReference type="ARBA" id="ARBA00022525"/>
    </source>
</evidence>
<dbReference type="GO" id="GO:0022412">
    <property type="term" value="P:cellular process involved in reproduction in multicellular organism"/>
    <property type="evidence" value="ECO:0007669"/>
    <property type="project" value="UniProtKB-ARBA"/>
</dbReference>
<dbReference type="InterPro" id="IPR010255">
    <property type="entry name" value="Haem_peroxidase_sf"/>
</dbReference>
<dbReference type="InterPro" id="IPR037120">
    <property type="entry name" value="Haem_peroxidase_sf_animal"/>
</dbReference>
<evidence type="ECO:0000256" key="6">
    <source>
        <dbReference type="ARBA" id="ARBA00023004"/>
    </source>
</evidence>
<sequence>MGVAQHCWIVLVCSLGLIASNGRVQAFMNYQVPSHGGCPFNFGRGSNSFIDNNVDMRSTVEEAFPQQCGVSSVPRSSLTTAVESCLLMGVKMADNVRYQERQILNLGVRLRHGTPDMGHHYNNLAGREARIINQMNEPIIIGAQLLQRQFSDSLGLSYNNTAEVLLNQGLEIGGVTEGTMCRRVRQGYCQGLNPRPFRSLDGSCNNIANPTWGMSQTALNRLLPPRYADGLHSFPMSVSGAPLPNARLLSRTFFPDRDYENQEWTLIAMLWGQMASHDLALVPMVQIGTEGIQCCSDDGESILPAQLLHPACMPIYICREDRFYSAFSQHCMNFVRSMTTVGQDCKLSSAEQLNEVTSYLDLSPVYGSSKSTSDSLRTLCGGRLKASRYKGQQHLPSVQNKTSRCDVRNSSEACYSAGDIRVNQNPQLTVLHTILLREHNRVARVLCKLNPHWDDERVYQEARRIVIAEFQHITYYEWLSIFLGQTYINKYKLLNDGNSYSYDYDETANAATLNGFTAGAYRYFHSLVAGHLRMVTEARDTTSVLRLSDHFNRPEVIRARDNFDSLTRGLTTQKMMETDQFFTTELTNYLFRSTQSFGKDLESIDIQRGRDHGLASYNDFRATCGLSKATCFNDLKGSMSQKDIMLLSRLYEHVDDVDLFVGGVLERHTDDSLLGPTLQCIIAEQFHRSRTGDRYFYENRNQPYPFTPDQLDEIKKSSLSRLLCDNGNNIRYMQSQGFRQLSKCNTAATTMSSSEEEDKVSLIIINRTTTIHSLILTALLSGGEGKLKGVVGETRSWGIRRTHDLGVMNRRGNTIPYCYCPGTVRIQYYAGVLGPLDQVVDNWSTQEAQVVDKCSAGLS</sequence>
<dbReference type="Pfam" id="PF03098">
    <property type="entry name" value="An_peroxidase"/>
    <property type="match status" value="1"/>
</dbReference>
<dbReference type="PANTHER" id="PTHR11475:SF86">
    <property type="entry name" value="PEROXIDASE"/>
    <property type="match status" value="1"/>
</dbReference>
<keyword evidence="2" id="KW-0964">Secreted</keyword>
<dbReference type="CDD" id="cd09823">
    <property type="entry name" value="peroxinectin_like"/>
    <property type="match status" value="1"/>
</dbReference>
<keyword evidence="4 7" id="KW-0349">Heme</keyword>
<evidence type="ECO:0000256" key="3">
    <source>
        <dbReference type="ARBA" id="ARBA00022559"/>
    </source>
</evidence>
<evidence type="ECO:0000256" key="4">
    <source>
        <dbReference type="ARBA" id="ARBA00022617"/>
    </source>
</evidence>